<evidence type="ECO:0000256" key="3">
    <source>
        <dbReference type="ARBA" id="ARBA00022618"/>
    </source>
</evidence>
<evidence type="ECO:0000313" key="10">
    <source>
        <dbReference type="EMBL" id="PLW24717.1"/>
    </source>
</evidence>
<reference evidence="12 13" key="1">
    <citation type="submission" date="2017-11" db="EMBL/GenBank/DDBJ databases">
        <title>De novo assembly and phasing of dikaryotic genomes from two isolates of Puccinia coronata f. sp. avenae, the causal agent of oat crown rust.</title>
        <authorList>
            <person name="Miller M.E."/>
            <person name="Zhang Y."/>
            <person name="Omidvar V."/>
            <person name="Sperschneider J."/>
            <person name="Schwessinger B."/>
            <person name="Raley C."/>
            <person name="Palmer J.M."/>
            <person name="Garnica D."/>
            <person name="Upadhyaya N."/>
            <person name="Rathjen J."/>
            <person name="Taylor J.M."/>
            <person name="Park R.F."/>
            <person name="Dodds P.N."/>
            <person name="Hirsch C.D."/>
            <person name="Kianian S.F."/>
            <person name="Figueroa M."/>
        </authorList>
    </citation>
    <scope>NUCLEOTIDE SEQUENCE [LARGE SCALE GENOMIC DNA]</scope>
    <source>
        <strain evidence="9">12NC29</strain>
        <strain evidence="11">12SD80</strain>
    </source>
</reference>
<evidence type="ECO:0000256" key="1">
    <source>
        <dbReference type="ARBA" id="ARBA00007450"/>
    </source>
</evidence>
<dbReference type="Proteomes" id="UP000235388">
    <property type="component" value="Unassembled WGS sequence"/>
</dbReference>
<keyword evidence="3" id="KW-0132">Cell division</keyword>
<evidence type="ECO:0000313" key="11">
    <source>
        <dbReference type="EMBL" id="PLW51472.1"/>
    </source>
</evidence>
<dbReference type="PANTHER" id="PTHR12830:SF9">
    <property type="entry name" value="ANAPHASE-PROMOTING COMPLEX SUBUNIT 5"/>
    <property type="match status" value="1"/>
</dbReference>
<sequence length="847" mass="95652">MHCPERQSLLTVGPIQLSILTLLTILNDLQKNNRTQPEQQLLLTSAAELIFHNHPLHSTAELCAFIRNRATRFDQLRAHQLLASITHAVSLTASLDGLYRLLNRLHNLTSPTASEAELEIQPDSPIGLYVRRCRLCISKLEFDQLSELATQLKSFCTGPKTQDGSEFQARAGIQSLATPSPGHAFLLPHPAHPELVLPTPTPLHELDAQDVDPVLQAYLDFTDSYAPDFNKSCNGLRKFYDIRSSVSTTLSKETSGKMSHLSGSNHQQALLSLAKLYFSFEAYPTAMDALEEATRLARLAGDRTIIDQCTCLRRRIMYFSGLENEAGGMEKSQVPLTGPIQAQAGLQSLRNLGYSDDKTGSKGPPKTNTSNGLNTNEWLYWDANEEIFSVFKSLFKAEPMNHLHARLFRASRMRISDSGDAAEGSVPARSSFDRVSWFAIQARIWESQGQTGLCEIYEDLALEVDEQESDQCRFWIEDRIKLISKSDVRCHRALRLAKNGNFYQALLSLCDQIRDNGSDFQSFTFIHRTLFQIFRLKAQQDGDEDTLTNVEMLNQLGRHPSVFFPPALGLDSSPSVHKLIDELFSQAERLMDSGNHHAALCPIVSAISHADKMNLKLEQAKGIIMWSDVILHLQQQPASTSQPPPKDEDQREPVTTRWIFDKINSHRLLDIPGLLANHVLAAQLLFVVARCKILDLFSRNVQLLNPDRVYEILDLFGWIDILYRKIESIEGRKKVIGYQLIVIEELQTRLGTSSSCAESEEKWDAQFRTTLARHSQDLKERWMLLCSDGQQRHHHHHQQQQQQQQQPGPDKMVSGERPPLDQDFGALGAWLARVNTLFARASARRFI</sequence>
<feature type="region of interest" description="Disordered" evidence="7">
    <location>
        <begin position="793"/>
        <end position="819"/>
    </location>
</feature>
<keyword evidence="6" id="KW-0131">Cell cycle</keyword>
<keyword evidence="12" id="KW-1185">Reference proteome</keyword>
<dbReference type="EMBL" id="PGCJ01000844">
    <property type="protein sequence ID" value="PLW17736.1"/>
    <property type="molecule type" value="Genomic_DNA"/>
</dbReference>
<dbReference type="STRING" id="200324.A0A2N5VN98"/>
<dbReference type="Pfam" id="PF12862">
    <property type="entry name" value="ANAPC5"/>
    <property type="match status" value="1"/>
</dbReference>
<name>A0A2N5VN98_9BASI</name>
<dbReference type="AlphaFoldDB" id="A0A2N5VN98"/>
<evidence type="ECO:0000313" key="9">
    <source>
        <dbReference type="EMBL" id="PLW17736.1"/>
    </source>
</evidence>
<dbReference type="OrthoDB" id="2504561at2759"/>
<keyword evidence="4" id="KW-0498">Mitosis</keyword>
<dbReference type="PANTHER" id="PTHR12830">
    <property type="entry name" value="ANAPHASE-PROMOTING COMPLEX SUBUNIT 5"/>
    <property type="match status" value="1"/>
</dbReference>
<dbReference type="GO" id="GO:0031145">
    <property type="term" value="P:anaphase-promoting complex-dependent catabolic process"/>
    <property type="evidence" value="ECO:0007669"/>
    <property type="project" value="TreeGrafter"/>
</dbReference>
<dbReference type="EMBL" id="PGCI01000005">
    <property type="protein sequence ID" value="PLW51472.1"/>
    <property type="molecule type" value="Genomic_DNA"/>
</dbReference>
<comment type="caution">
    <text evidence="11">The sequence shown here is derived from an EMBL/GenBank/DDBJ whole genome shotgun (WGS) entry which is preliminary data.</text>
</comment>
<dbReference type="InterPro" id="IPR026000">
    <property type="entry name" value="Apc5_dom"/>
</dbReference>
<evidence type="ECO:0000313" key="12">
    <source>
        <dbReference type="Proteomes" id="UP000235388"/>
    </source>
</evidence>
<protein>
    <recommendedName>
        <fullName evidence="2">Anaphase-promoting complex subunit 5</fullName>
    </recommendedName>
</protein>
<dbReference type="GO" id="GO:0051301">
    <property type="term" value="P:cell division"/>
    <property type="evidence" value="ECO:0007669"/>
    <property type="project" value="UniProtKB-KW"/>
</dbReference>
<dbReference type="EMBL" id="PGCI01000604">
    <property type="protein sequence ID" value="PLW24717.1"/>
    <property type="molecule type" value="Genomic_DNA"/>
</dbReference>
<accession>A0A2N5VN98</accession>
<evidence type="ECO:0000256" key="2">
    <source>
        <dbReference type="ARBA" id="ARBA00016066"/>
    </source>
</evidence>
<dbReference type="InterPro" id="IPR037679">
    <property type="entry name" value="Apc5"/>
</dbReference>
<comment type="similarity">
    <text evidence="1">Belongs to the APC5 family.</text>
</comment>
<evidence type="ECO:0000256" key="5">
    <source>
        <dbReference type="ARBA" id="ARBA00022786"/>
    </source>
</evidence>
<dbReference type="GO" id="GO:0070979">
    <property type="term" value="P:protein K11-linked ubiquitination"/>
    <property type="evidence" value="ECO:0007669"/>
    <property type="project" value="TreeGrafter"/>
</dbReference>
<gene>
    <name evidence="9" type="ORF">PCANC_09078</name>
    <name evidence="11" type="ORF">PCASD_00340</name>
    <name evidence="10" type="ORF">PCASD_05208</name>
</gene>
<organism evidence="11 13">
    <name type="scientific">Puccinia coronata f. sp. avenae</name>
    <dbReference type="NCBI Taxonomy" id="200324"/>
    <lineage>
        <taxon>Eukaryota</taxon>
        <taxon>Fungi</taxon>
        <taxon>Dikarya</taxon>
        <taxon>Basidiomycota</taxon>
        <taxon>Pucciniomycotina</taxon>
        <taxon>Pucciniomycetes</taxon>
        <taxon>Pucciniales</taxon>
        <taxon>Pucciniaceae</taxon>
        <taxon>Puccinia</taxon>
    </lineage>
</organism>
<feature type="domain" description="Anaphase-promoting complex subunit 5" evidence="8">
    <location>
        <begin position="226"/>
        <end position="308"/>
    </location>
</feature>
<dbReference type="GO" id="GO:0045842">
    <property type="term" value="P:positive regulation of mitotic metaphase/anaphase transition"/>
    <property type="evidence" value="ECO:0007669"/>
    <property type="project" value="TreeGrafter"/>
</dbReference>
<dbReference type="Proteomes" id="UP000235392">
    <property type="component" value="Unassembled WGS sequence"/>
</dbReference>
<evidence type="ECO:0000259" key="8">
    <source>
        <dbReference type="Pfam" id="PF12862"/>
    </source>
</evidence>
<proteinExistence type="inferred from homology"/>
<evidence type="ECO:0000256" key="7">
    <source>
        <dbReference type="SAM" id="MobiDB-lite"/>
    </source>
</evidence>
<evidence type="ECO:0000256" key="4">
    <source>
        <dbReference type="ARBA" id="ARBA00022776"/>
    </source>
</evidence>
<dbReference type="GO" id="GO:0005680">
    <property type="term" value="C:anaphase-promoting complex"/>
    <property type="evidence" value="ECO:0007669"/>
    <property type="project" value="InterPro"/>
</dbReference>
<evidence type="ECO:0000256" key="6">
    <source>
        <dbReference type="ARBA" id="ARBA00023306"/>
    </source>
</evidence>
<keyword evidence="5" id="KW-0833">Ubl conjugation pathway</keyword>
<evidence type="ECO:0000313" key="13">
    <source>
        <dbReference type="Proteomes" id="UP000235392"/>
    </source>
</evidence>